<organism evidence="1">
    <name type="scientific">Anguilla anguilla</name>
    <name type="common">European freshwater eel</name>
    <name type="synonym">Muraena anguilla</name>
    <dbReference type="NCBI Taxonomy" id="7936"/>
    <lineage>
        <taxon>Eukaryota</taxon>
        <taxon>Metazoa</taxon>
        <taxon>Chordata</taxon>
        <taxon>Craniata</taxon>
        <taxon>Vertebrata</taxon>
        <taxon>Euteleostomi</taxon>
        <taxon>Actinopterygii</taxon>
        <taxon>Neopterygii</taxon>
        <taxon>Teleostei</taxon>
        <taxon>Anguilliformes</taxon>
        <taxon>Anguillidae</taxon>
        <taxon>Anguilla</taxon>
    </lineage>
</organism>
<reference evidence="1" key="2">
    <citation type="journal article" date="2015" name="Fish Shellfish Immunol.">
        <title>Early steps in the European eel (Anguilla anguilla)-Vibrio vulnificus interaction in the gills: Role of the RtxA13 toxin.</title>
        <authorList>
            <person name="Callol A."/>
            <person name="Pajuelo D."/>
            <person name="Ebbesson L."/>
            <person name="Teles M."/>
            <person name="MacKenzie S."/>
            <person name="Amaro C."/>
        </authorList>
    </citation>
    <scope>NUCLEOTIDE SEQUENCE</scope>
</reference>
<dbReference type="EMBL" id="GBXM01040740">
    <property type="protein sequence ID" value="JAH67837.1"/>
    <property type="molecule type" value="Transcribed_RNA"/>
</dbReference>
<protein>
    <submittedName>
        <fullName evidence="1">Uncharacterized protein</fullName>
    </submittedName>
</protein>
<proteinExistence type="predicted"/>
<evidence type="ECO:0000313" key="1">
    <source>
        <dbReference type="EMBL" id="JAH67837.1"/>
    </source>
</evidence>
<sequence>MRTHIVKYFCSQSCLTCNCNFHALYLVKM</sequence>
<dbReference type="AlphaFoldDB" id="A0A0E9UPV9"/>
<accession>A0A0E9UPV9</accession>
<reference evidence="1" key="1">
    <citation type="submission" date="2014-11" db="EMBL/GenBank/DDBJ databases">
        <authorList>
            <person name="Amaro Gonzalez C."/>
        </authorList>
    </citation>
    <scope>NUCLEOTIDE SEQUENCE</scope>
</reference>
<name>A0A0E9UPV9_ANGAN</name>